<reference evidence="1 2" key="1">
    <citation type="submission" date="2019-07" db="EMBL/GenBank/DDBJ databases">
        <title>Whole genome shotgun sequence of Methylobacterium gnaphalii NBRC 107716.</title>
        <authorList>
            <person name="Hosoyama A."/>
            <person name="Uohara A."/>
            <person name="Ohji S."/>
            <person name="Ichikawa N."/>
        </authorList>
    </citation>
    <scope>NUCLEOTIDE SEQUENCE [LARGE SCALE GENOMIC DNA]</scope>
    <source>
        <strain evidence="1 2">NBRC 107716</strain>
    </source>
</reference>
<name>A0A512JR67_9HYPH</name>
<evidence type="ECO:0000313" key="2">
    <source>
        <dbReference type="Proteomes" id="UP000321750"/>
    </source>
</evidence>
<comment type="caution">
    <text evidence="1">The sequence shown here is derived from an EMBL/GenBank/DDBJ whole genome shotgun (WGS) entry which is preliminary data.</text>
</comment>
<dbReference type="AlphaFoldDB" id="A0A512JR67"/>
<dbReference type="Proteomes" id="UP000321750">
    <property type="component" value="Unassembled WGS sequence"/>
</dbReference>
<evidence type="ECO:0000313" key="1">
    <source>
        <dbReference type="EMBL" id="GEP12441.1"/>
    </source>
</evidence>
<sequence length="73" mass="8360">MLRRLNREGPLISLGPWEMRTVRSLLERGLVRPRLPSRNGRDNPGLWFLTARGKGIIPREPTDQGETKVWTGP</sequence>
<protein>
    <submittedName>
        <fullName evidence="1">Uncharacterized protein</fullName>
    </submittedName>
</protein>
<keyword evidence="2" id="KW-1185">Reference proteome</keyword>
<gene>
    <name evidence="1" type="ORF">MGN01_42860</name>
</gene>
<accession>A0A512JR67</accession>
<dbReference type="EMBL" id="BJZV01000041">
    <property type="protein sequence ID" value="GEP12441.1"/>
    <property type="molecule type" value="Genomic_DNA"/>
</dbReference>
<organism evidence="1 2">
    <name type="scientific">Methylobacterium gnaphalii</name>
    <dbReference type="NCBI Taxonomy" id="1010610"/>
    <lineage>
        <taxon>Bacteria</taxon>
        <taxon>Pseudomonadati</taxon>
        <taxon>Pseudomonadota</taxon>
        <taxon>Alphaproteobacteria</taxon>
        <taxon>Hyphomicrobiales</taxon>
        <taxon>Methylobacteriaceae</taxon>
        <taxon>Methylobacterium</taxon>
    </lineage>
</organism>
<proteinExistence type="predicted"/>
<dbReference type="OrthoDB" id="8001358at2"/>